<feature type="disulfide bond" evidence="2">
    <location>
        <begin position="191"/>
        <end position="240"/>
    </location>
</feature>
<evidence type="ECO:0000259" key="4">
    <source>
        <dbReference type="Pfam" id="PF13472"/>
    </source>
</evidence>
<evidence type="ECO:0000256" key="2">
    <source>
        <dbReference type="PIRSR" id="PIRSR637460-2"/>
    </source>
</evidence>
<feature type="disulfide bond" evidence="2">
    <location>
        <begin position="57"/>
        <end position="80"/>
    </location>
</feature>
<accession>A0A3N1CVI7</accession>
<dbReference type="InterPro" id="IPR013830">
    <property type="entry name" value="SGNH_hydro"/>
</dbReference>
<dbReference type="SUPFAM" id="SSF52266">
    <property type="entry name" value="SGNH hydrolase"/>
    <property type="match status" value="1"/>
</dbReference>
<gene>
    <name evidence="5" type="ORF">EDD29_2861</name>
</gene>
<dbReference type="AlphaFoldDB" id="A0A3N1CVI7"/>
<feature type="region of interest" description="Disordered" evidence="3">
    <location>
        <begin position="234"/>
        <end position="254"/>
    </location>
</feature>
<proteinExistence type="predicted"/>
<feature type="domain" description="SGNH hydrolase-type esterase" evidence="4">
    <location>
        <begin position="38"/>
        <end position="267"/>
    </location>
</feature>
<dbReference type="Proteomes" id="UP000272400">
    <property type="component" value="Unassembled WGS sequence"/>
</dbReference>
<feature type="disulfide bond" evidence="2">
    <location>
        <begin position="128"/>
        <end position="137"/>
    </location>
</feature>
<dbReference type="RefSeq" id="WP_123664840.1">
    <property type="nucleotide sequence ID" value="NZ_RJKE01000001.1"/>
</dbReference>
<evidence type="ECO:0000313" key="5">
    <source>
        <dbReference type="EMBL" id="ROO85319.1"/>
    </source>
</evidence>
<organism evidence="5 6">
    <name type="scientific">Actinocorallia herbida</name>
    <dbReference type="NCBI Taxonomy" id="58109"/>
    <lineage>
        <taxon>Bacteria</taxon>
        <taxon>Bacillati</taxon>
        <taxon>Actinomycetota</taxon>
        <taxon>Actinomycetes</taxon>
        <taxon>Streptosporangiales</taxon>
        <taxon>Thermomonosporaceae</taxon>
        <taxon>Actinocorallia</taxon>
    </lineage>
</organism>
<dbReference type="GO" id="GO:0004806">
    <property type="term" value="F:triacylglycerol lipase activity"/>
    <property type="evidence" value="ECO:0007669"/>
    <property type="project" value="TreeGrafter"/>
</dbReference>
<keyword evidence="2" id="KW-1015">Disulfide bond</keyword>
<dbReference type="EMBL" id="RJKE01000001">
    <property type="protein sequence ID" value="ROO85319.1"/>
    <property type="molecule type" value="Genomic_DNA"/>
</dbReference>
<reference evidence="5 6" key="1">
    <citation type="submission" date="2018-11" db="EMBL/GenBank/DDBJ databases">
        <title>Sequencing the genomes of 1000 actinobacteria strains.</title>
        <authorList>
            <person name="Klenk H.-P."/>
        </authorList>
    </citation>
    <scope>NUCLEOTIDE SEQUENCE [LARGE SCALE GENOMIC DNA]</scope>
    <source>
        <strain evidence="5 6">DSM 44254</strain>
    </source>
</reference>
<feature type="active site" evidence="1">
    <location>
        <position position="261"/>
    </location>
</feature>
<feature type="active site" description="Nucleophile" evidence="1">
    <location>
        <position position="42"/>
    </location>
</feature>
<protein>
    <submittedName>
        <fullName evidence="5">Lysophospholipase L1-like esterase</fullName>
    </submittedName>
</protein>
<dbReference type="PANTHER" id="PTHR37981:SF1">
    <property type="entry name" value="SGNH HYDROLASE-TYPE ESTERASE DOMAIN-CONTAINING PROTEIN"/>
    <property type="match status" value="1"/>
</dbReference>
<name>A0A3N1CVI7_9ACTN</name>
<sequence>MCGSGFVRIGLVVLAVASLFCGVLAAPAQAARLRKYVALGDSFAAGPGIPRELNEKCERSSRNYAQVLAEGRLALTDVTCKGATTDALFHRQKAGVAAQLDSLAADTELVTLTVGGNDIGFGGILRTCVFASFLRGCKRIFTANGKDRIEAKIAATAPKIDKALERIRAKAPHAVIVVVGYLRLLPDTANCGKSIAVEPEDIPYLAAKERSLNTMLARRAAAFGALSVDPFEPSTGHDACRSRTTRWTEPMRDPSGAIAMHPNARGMHEVARLIYTALAG</sequence>
<dbReference type="PANTHER" id="PTHR37981">
    <property type="entry name" value="LIPASE 2"/>
    <property type="match status" value="1"/>
</dbReference>
<evidence type="ECO:0000313" key="6">
    <source>
        <dbReference type="Proteomes" id="UP000272400"/>
    </source>
</evidence>
<dbReference type="OrthoDB" id="5503950at2"/>
<dbReference type="Pfam" id="PF13472">
    <property type="entry name" value="Lipase_GDSL_2"/>
    <property type="match status" value="1"/>
</dbReference>
<evidence type="ECO:0000256" key="1">
    <source>
        <dbReference type="PIRSR" id="PIRSR637460-1"/>
    </source>
</evidence>
<dbReference type="InterPro" id="IPR037460">
    <property type="entry name" value="SEST-like"/>
</dbReference>
<dbReference type="InterPro" id="IPR036514">
    <property type="entry name" value="SGNH_hydro_sf"/>
</dbReference>
<comment type="caution">
    <text evidence="5">The sequence shown here is derived from an EMBL/GenBank/DDBJ whole genome shotgun (WGS) entry which is preliminary data.</text>
</comment>
<keyword evidence="6" id="KW-1185">Reference proteome</keyword>
<dbReference type="GO" id="GO:0019433">
    <property type="term" value="P:triglyceride catabolic process"/>
    <property type="evidence" value="ECO:0007669"/>
    <property type="project" value="TreeGrafter"/>
</dbReference>
<dbReference type="CDD" id="cd01823">
    <property type="entry name" value="SEST_like"/>
    <property type="match status" value="1"/>
</dbReference>
<dbReference type="Gene3D" id="3.40.50.1110">
    <property type="entry name" value="SGNH hydrolase"/>
    <property type="match status" value="1"/>
</dbReference>
<evidence type="ECO:0000256" key="3">
    <source>
        <dbReference type="SAM" id="MobiDB-lite"/>
    </source>
</evidence>